<comment type="catalytic activity">
    <reaction evidence="1">
        <text>ATP + protein L-histidine = ADP + protein N-phospho-L-histidine.</text>
        <dbReference type="EC" id="2.7.13.3"/>
    </reaction>
</comment>
<evidence type="ECO:0000256" key="9">
    <source>
        <dbReference type="ARBA" id="ARBA00023012"/>
    </source>
</evidence>
<keyword evidence="5" id="KW-0808">Transferase</keyword>
<dbReference type="PROSITE" id="PS50109">
    <property type="entry name" value="HIS_KIN"/>
    <property type="match status" value="1"/>
</dbReference>
<dbReference type="SMART" id="SM00387">
    <property type="entry name" value="HATPase_c"/>
    <property type="match status" value="1"/>
</dbReference>
<keyword evidence="10 11" id="KW-0472">Membrane</keyword>
<gene>
    <name evidence="14" type="ORF">NBRC116598_19400</name>
</gene>
<evidence type="ECO:0000256" key="5">
    <source>
        <dbReference type="ARBA" id="ARBA00022679"/>
    </source>
</evidence>
<evidence type="ECO:0000313" key="15">
    <source>
        <dbReference type="Proteomes" id="UP001441944"/>
    </source>
</evidence>
<evidence type="ECO:0000256" key="4">
    <source>
        <dbReference type="ARBA" id="ARBA00022553"/>
    </source>
</evidence>
<dbReference type="InterPro" id="IPR050428">
    <property type="entry name" value="TCS_sensor_his_kinase"/>
</dbReference>
<protein>
    <recommendedName>
        <fullName evidence="3">histidine kinase</fullName>
        <ecNumber evidence="3">2.7.13.3</ecNumber>
    </recommendedName>
</protein>
<evidence type="ECO:0000259" key="12">
    <source>
        <dbReference type="PROSITE" id="PS50109"/>
    </source>
</evidence>
<evidence type="ECO:0000256" key="10">
    <source>
        <dbReference type="ARBA" id="ARBA00023136"/>
    </source>
</evidence>
<keyword evidence="6 11" id="KW-0812">Transmembrane</keyword>
<dbReference type="EC" id="2.7.13.3" evidence="3"/>
<dbReference type="SMART" id="SM00388">
    <property type="entry name" value="HisKA"/>
    <property type="match status" value="1"/>
</dbReference>
<evidence type="ECO:0000259" key="13">
    <source>
        <dbReference type="PROSITE" id="PS50885"/>
    </source>
</evidence>
<evidence type="ECO:0000256" key="1">
    <source>
        <dbReference type="ARBA" id="ARBA00000085"/>
    </source>
</evidence>
<dbReference type="Pfam" id="PF02518">
    <property type="entry name" value="HATPase_c"/>
    <property type="match status" value="1"/>
</dbReference>
<evidence type="ECO:0000256" key="3">
    <source>
        <dbReference type="ARBA" id="ARBA00012438"/>
    </source>
</evidence>
<dbReference type="SUPFAM" id="SSF55874">
    <property type="entry name" value="ATPase domain of HSP90 chaperone/DNA topoisomerase II/histidine kinase"/>
    <property type="match status" value="1"/>
</dbReference>
<keyword evidence="15" id="KW-1185">Reference proteome</keyword>
<dbReference type="Proteomes" id="UP001441944">
    <property type="component" value="Unassembled WGS sequence"/>
</dbReference>
<dbReference type="InterPro" id="IPR036890">
    <property type="entry name" value="HATPase_C_sf"/>
</dbReference>
<dbReference type="Gene3D" id="3.30.565.10">
    <property type="entry name" value="Histidine kinase-like ATPase, C-terminal domain"/>
    <property type="match status" value="1"/>
</dbReference>
<dbReference type="GO" id="GO:0005524">
    <property type="term" value="F:ATP binding"/>
    <property type="evidence" value="ECO:0007669"/>
    <property type="project" value="UniProtKB-KW"/>
</dbReference>
<evidence type="ECO:0000256" key="7">
    <source>
        <dbReference type="ARBA" id="ARBA00022777"/>
    </source>
</evidence>
<dbReference type="InterPro" id="IPR003660">
    <property type="entry name" value="HAMP_dom"/>
</dbReference>
<feature type="domain" description="HAMP" evidence="13">
    <location>
        <begin position="189"/>
        <end position="242"/>
    </location>
</feature>
<evidence type="ECO:0000256" key="11">
    <source>
        <dbReference type="SAM" id="Phobius"/>
    </source>
</evidence>
<comment type="caution">
    <text evidence="14">The sequence shown here is derived from an EMBL/GenBank/DDBJ whole genome shotgun (WGS) entry which is preliminary data.</text>
</comment>
<accession>A0ABQ0AKU6</accession>
<feature type="domain" description="Histidine kinase" evidence="12">
    <location>
        <begin position="250"/>
        <end position="454"/>
    </location>
</feature>
<dbReference type="PANTHER" id="PTHR45436:SF15">
    <property type="entry name" value="SENSOR HISTIDINE KINASE CUSS"/>
    <property type="match status" value="1"/>
</dbReference>
<dbReference type="PRINTS" id="PR00344">
    <property type="entry name" value="BCTRLSENSOR"/>
</dbReference>
<sequence length="454" mass="49066">MKVLHRIIGPRRSLKRSLLLNILAALCFCILLAGAVIIKEFYEHLEENIEDALTDEAYEIVSQIDPARAGYGLDASALRYQGIEGNYRYTVFDVDGGLIAGGETSGEIWRQLAATTLGLPQPIALLGDRRGIGLRARIVDLEVVILVSTFPKGNNQTRFASLLHELEEEIWWVILGLVVVLTSTLFATRQALSPLRSLSDQAHQIGPSAAGRRLDVAQVPAEIAPLIGDVNKAFDRLEQGYQAQRDFSANVAHEIRTPIAVLRSSIDRITDPELKTMLTQDVDQLDRIFAQLIDLSRADAALKTSFEPVDLHSVAVQVATDLAQSALRSGRSLSVTGAKKVLVEGNAGLLTIALSNVVRNALQYTPEASEVEIEVLANPAGWRVLDRGAGVPDNLKTALFERFNRGTLANSNSSGSGIGLAIVKSVAQSHNATSIIQDREGGGTAFSFIFNASA</sequence>
<keyword evidence="4" id="KW-0597">Phosphoprotein</keyword>
<reference evidence="14 15" key="1">
    <citation type="submission" date="2024-04" db="EMBL/GenBank/DDBJ databases">
        <title>Draft genome sequence of Pseudophaeobacter arcticus NBRC 116598.</title>
        <authorList>
            <person name="Miyakawa T."/>
            <person name="Kusuya Y."/>
            <person name="Miura T."/>
        </authorList>
    </citation>
    <scope>NUCLEOTIDE SEQUENCE [LARGE SCALE GENOMIC DNA]</scope>
    <source>
        <strain evidence="14 15">SU-CL00105</strain>
    </source>
</reference>
<dbReference type="PROSITE" id="PS50885">
    <property type="entry name" value="HAMP"/>
    <property type="match status" value="1"/>
</dbReference>
<keyword evidence="8 11" id="KW-1133">Transmembrane helix</keyword>
<dbReference type="EMBL" id="BAABWU010000006">
    <property type="protein sequence ID" value="GAA6196496.1"/>
    <property type="molecule type" value="Genomic_DNA"/>
</dbReference>
<dbReference type="InterPro" id="IPR036097">
    <property type="entry name" value="HisK_dim/P_sf"/>
</dbReference>
<name>A0ABQ0AKU6_9RHOB</name>
<keyword evidence="9" id="KW-0902">Two-component regulatory system</keyword>
<proteinExistence type="predicted"/>
<dbReference type="InterPro" id="IPR004358">
    <property type="entry name" value="Sig_transdc_His_kin-like_C"/>
</dbReference>
<keyword evidence="7" id="KW-0418">Kinase</keyword>
<comment type="subcellular location">
    <subcellularLocation>
        <location evidence="2">Membrane</location>
        <topology evidence="2">Multi-pass membrane protein</topology>
    </subcellularLocation>
</comment>
<dbReference type="Pfam" id="PF00512">
    <property type="entry name" value="HisKA"/>
    <property type="match status" value="1"/>
</dbReference>
<dbReference type="Gene3D" id="1.10.287.130">
    <property type="match status" value="1"/>
</dbReference>
<evidence type="ECO:0000256" key="6">
    <source>
        <dbReference type="ARBA" id="ARBA00022692"/>
    </source>
</evidence>
<evidence type="ECO:0000256" key="2">
    <source>
        <dbReference type="ARBA" id="ARBA00004141"/>
    </source>
</evidence>
<feature type="transmembrane region" description="Helical" evidence="11">
    <location>
        <begin position="18"/>
        <end position="38"/>
    </location>
</feature>
<dbReference type="PANTHER" id="PTHR45436">
    <property type="entry name" value="SENSOR HISTIDINE KINASE YKOH"/>
    <property type="match status" value="1"/>
</dbReference>
<evidence type="ECO:0000256" key="8">
    <source>
        <dbReference type="ARBA" id="ARBA00022989"/>
    </source>
</evidence>
<dbReference type="InterPro" id="IPR003594">
    <property type="entry name" value="HATPase_dom"/>
</dbReference>
<dbReference type="Pfam" id="PF00672">
    <property type="entry name" value="HAMP"/>
    <property type="match status" value="1"/>
</dbReference>
<dbReference type="CDD" id="cd00082">
    <property type="entry name" value="HisKA"/>
    <property type="match status" value="1"/>
</dbReference>
<keyword evidence="14" id="KW-0067">ATP-binding</keyword>
<dbReference type="RefSeq" id="WP_353399378.1">
    <property type="nucleotide sequence ID" value="NZ_BAABWU010000006.1"/>
</dbReference>
<organism evidence="14 15">
    <name type="scientific">Pseudophaeobacter arcticus</name>
    <dbReference type="NCBI Taxonomy" id="385492"/>
    <lineage>
        <taxon>Bacteria</taxon>
        <taxon>Pseudomonadati</taxon>
        <taxon>Pseudomonadota</taxon>
        <taxon>Alphaproteobacteria</taxon>
        <taxon>Rhodobacterales</taxon>
        <taxon>Paracoccaceae</taxon>
        <taxon>Pseudophaeobacter</taxon>
    </lineage>
</organism>
<keyword evidence="14" id="KW-0547">Nucleotide-binding</keyword>
<evidence type="ECO:0000313" key="14">
    <source>
        <dbReference type="EMBL" id="GAA6196496.1"/>
    </source>
</evidence>
<dbReference type="InterPro" id="IPR003661">
    <property type="entry name" value="HisK_dim/P_dom"/>
</dbReference>
<dbReference type="SUPFAM" id="SSF47384">
    <property type="entry name" value="Homodimeric domain of signal transducing histidine kinase"/>
    <property type="match status" value="1"/>
</dbReference>
<dbReference type="InterPro" id="IPR005467">
    <property type="entry name" value="His_kinase_dom"/>
</dbReference>